<organism evidence="2 3">
    <name type="scientific">Thalictrum thalictroides</name>
    <name type="common">Rue-anemone</name>
    <name type="synonym">Anemone thalictroides</name>
    <dbReference type="NCBI Taxonomy" id="46969"/>
    <lineage>
        <taxon>Eukaryota</taxon>
        <taxon>Viridiplantae</taxon>
        <taxon>Streptophyta</taxon>
        <taxon>Embryophyta</taxon>
        <taxon>Tracheophyta</taxon>
        <taxon>Spermatophyta</taxon>
        <taxon>Magnoliopsida</taxon>
        <taxon>Ranunculales</taxon>
        <taxon>Ranunculaceae</taxon>
        <taxon>Thalictroideae</taxon>
        <taxon>Thalictrum</taxon>
    </lineage>
</organism>
<feature type="region of interest" description="Disordered" evidence="1">
    <location>
        <begin position="1"/>
        <end position="21"/>
    </location>
</feature>
<dbReference type="EMBL" id="JABWDY010004489">
    <property type="protein sequence ID" value="KAF5205123.1"/>
    <property type="molecule type" value="Genomic_DNA"/>
</dbReference>
<reference evidence="2 3" key="1">
    <citation type="submission" date="2020-06" db="EMBL/GenBank/DDBJ databases">
        <title>Transcriptomic and genomic resources for Thalictrum thalictroides and T. hernandezii: Facilitating candidate gene discovery in an emerging model plant lineage.</title>
        <authorList>
            <person name="Arias T."/>
            <person name="Riano-Pachon D.M."/>
            <person name="Di Stilio V.S."/>
        </authorList>
    </citation>
    <scope>NUCLEOTIDE SEQUENCE [LARGE SCALE GENOMIC DNA]</scope>
    <source>
        <strain evidence="3">cv. WT478/WT964</strain>
        <tissue evidence="2">Leaves</tissue>
    </source>
</reference>
<name>A0A7J6X6T9_THATH</name>
<accession>A0A7J6X6T9</accession>
<proteinExistence type="predicted"/>
<feature type="compositionally biased region" description="Basic and acidic residues" evidence="1">
    <location>
        <begin position="12"/>
        <end position="21"/>
    </location>
</feature>
<gene>
    <name evidence="2" type="ORF">FRX31_005290</name>
</gene>
<keyword evidence="3" id="KW-1185">Reference proteome</keyword>
<evidence type="ECO:0000313" key="3">
    <source>
        <dbReference type="Proteomes" id="UP000554482"/>
    </source>
</evidence>
<dbReference type="Proteomes" id="UP000554482">
    <property type="component" value="Unassembled WGS sequence"/>
</dbReference>
<comment type="caution">
    <text evidence="2">The sequence shown here is derived from an EMBL/GenBank/DDBJ whole genome shotgun (WGS) entry which is preliminary data.</text>
</comment>
<protein>
    <submittedName>
        <fullName evidence="2">Uncharacterized protein</fullName>
    </submittedName>
</protein>
<evidence type="ECO:0000313" key="2">
    <source>
        <dbReference type="EMBL" id="KAF5205123.1"/>
    </source>
</evidence>
<evidence type="ECO:0000256" key="1">
    <source>
        <dbReference type="SAM" id="MobiDB-lite"/>
    </source>
</evidence>
<sequence>MAETRVSGGKQHSAESVEETVGKTIKEGVRCDISERVQCLLVYSDNIIWKEALSRNDDNLNWELHKLKEDILCLLAEFLEPVLNVLIF</sequence>
<dbReference type="AlphaFoldDB" id="A0A7J6X6T9"/>